<name>A0A951UMZ6_9CYAN</name>
<keyword evidence="5" id="KW-0793">Thylakoid</keyword>
<comment type="subcellular location">
    <subcellularLocation>
        <location evidence="5">Cellular thylakoid membrane</location>
        <topology evidence="5">Single-pass membrane protein</topology>
    </subcellularLocation>
    <subcellularLocation>
        <location evidence="1">Membrane</location>
        <topology evidence="1">Single-pass membrane protein</topology>
    </subcellularLocation>
</comment>
<dbReference type="InterPro" id="IPR003398">
    <property type="entry name" value="PSII_PsbN"/>
</dbReference>
<evidence type="ECO:0000256" key="1">
    <source>
        <dbReference type="ARBA" id="ARBA00004167"/>
    </source>
</evidence>
<comment type="caution">
    <text evidence="6">The sequence shown here is derived from an EMBL/GenBank/DDBJ whole genome shotgun (WGS) entry which is preliminary data.</text>
</comment>
<evidence type="ECO:0000313" key="6">
    <source>
        <dbReference type="EMBL" id="MBW4659930.1"/>
    </source>
</evidence>
<organism evidence="6 7">
    <name type="scientific">Drouetiella hepatica Uher 2000/2452</name>
    <dbReference type="NCBI Taxonomy" id="904376"/>
    <lineage>
        <taxon>Bacteria</taxon>
        <taxon>Bacillati</taxon>
        <taxon>Cyanobacteriota</taxon>
        <taxon>Cyanophyceae</taxon>
        <taxon>Oculatellales</taxon>
        <taxon>Oculatellaceae</taxon>
        <taxon>Drouetiella</taxon>
    </lineage>
</organism>
<evidence type="ECO:0000256" key="2">
    <source>
        <dbReference type="ARBA" id="ARBA00022692"/>
    </source>
</evidence>
<dbReference type="HAMAP" id="MF_00293">
    <property type="entry name" value="PSII_PsbN"/>
    <property type="match status" value="1"/>
</dbReference>
<proteinExistence type="inferred from homology"/>
<comment type="caution">
    <text evidence="5">Originally thought to be a component of PSII; based on experiments in Synechocystis, N.tabacum and barley, and its absence from PSII in T.elongatus and T.vulcanus, this is probably not true.</text>
</comment>
<reference evidence="6" key="1">
    <citation type="submission" date="2021-05" db="EMBL/GenBank/DDBJ databases">
        <authorList>
            <person name="Pietrasiak N."/>
            <person name="Ward R."/>
            <person name="Stajich J.E."/>
            <person name="Kurbessoian T."/>
        </authorList>
    </citation>
    <scope>NUCLEOTIDE SEQUENCE</scope>
    <source>
        <strain evidence="6">UHER 2000/2452</strain>
    </source>
</reference>
<dbReference type="AlphaFoldDB" id="A0A951UMZ6"/>
<reference evidence="6" key="2">
    <citation type="journal article" date="2022" name="Microbiol. Resour. Announc.">
        <title>Metagenome Sequencing to Explore Phylogenomics of Terrestrial Cyanobacteria.</title>
        <authorList>
            <person name="Ward R.D."/>
            <person name="Stajich J.E."/>
            <person name="Johansen J.R."/>
            <person name="Huntemann M."/>
            <person name="Clum A."/>
            <person name="Foster B."/>
            <person name="Foster B."/>
            <person name="Roux S."/>
            <person name="Palaniappan K."/>
            <person name="Varghese N."/>
            <person name="Mukherjee S."/>
            <person name="Reddy T.B.K."/>
            <person name="Daum C."/>
            <person name="Copeland A."/>
            <person name="Chen I.A."/>
            <person name="Ivanova N.N."/>
            <person name="Kyrpides N.C."/>
            <person name="Shapiro N."/>
            <person name="Eloe-Fadrosh E.A."/>
            <person name="Pietrasiak N."/>
        </authorList>
    </citation>
    <scope>NUCLEOTIDE SEQUENCE</scope>
    <source>
        <strain evidence="6">UHER 2000/2452</strain>
    </source>
</reference>
<feature type="transmembrane region" description="Helical" evidence="5">
    <location>
        <begin position="18"/>
        <end position="39"/>
    </location>
</feature>
<dbReference type="Pfam" id="PF02468">
    <property type="entry name" value="PsbN"/>
    <property type="match status" value="1"/>
</dbReference>
<evidence type="ECO:0000256" key="3">
    <source>
        <dbReference type="ARBA" id="ARBA00022989"/>
    </source>
</evidence>
<protein>
    <recommendedName>
        <fullName evidence="5">Protein PsbN</fullName>
    </recommendedName>
</protein>
<evidence type="ECO:0000256" key="4">
    <source>
        <dbReference type="ARBA" id="ARBA00023136"/>
    </source>
</evidence>
<dbReference type="Proteomes" id="UP000757435">
    <property type="component" value="Unassembled WGS sequence"/>
</dbReference>
<comment type="similarity">
    <text evidence="5">Belongs to the PsbN family.</text>
</comment>
<evidence type="ECO:0000313" key="7">
    <source>
        <dbReference type="Proteomes" id="UP000757435"/>
    </source>
</evidence>
<keyword evidence="3 5" id="KW-1133">Transmembrane helix</keyword>
<dbReference type="GO" id="GO:0031676">
    <property type="term" value="C:plasma membrane-derived thylakoid membrane"/>
    <property type="evidence" value="ECO:0007669"/>
    <property type="project" value="UniProtKB-SubCell"/>
</dbReference>
<keyword evidence="2 5" id="KW-0812">Transmembrane</keyword>
<accession>A0A951UMZ6</accession>
<dbReference type="EMBL" id="JAHHHD010000016">
    <property type="protein sequence ID" value="MBW4659930.1"/>
    <property type="molecule type" value="Genomic_DNA"/>
</dbReference>
<comment type="function">
    <text evidence="5">May play a role in photosystem I and II biogenesis.</text>
</comment>
<evidence type="ECO:0000256" key="5">
    <source>
        <dbReference type="HAMAP-Rule" id="MF_00293"/>
    </source>
</evidence>
<keyword evidence="4 5" id="KW-0472">Membrane</keyword>
<sequence length="55" mass="6013">MVPAIVLSVIDTSEPATYISWAIAFFVVLLTGITVYLSFGPPSKQLADPFEDHED</sequence>
<dbReference type="PANTHER" id="PTHR35326">
    <property type="entry name" value="PROTEIN PSBN"/>
    <property type="match status" value="1"/>
</dbReference>
<dbReference type="PANTHER" id="PTHR35326:SF3">
    <property type="entry name" value="PROTEIN PSBN"/>
    <property type="match status" value="1"/>
</dbReference>
<gene>
    <name evidence="5 6" type="primary">psbN</name>
    <name evidence="6" type="ORF">KME15_14745</name>
</gene>
<dbReference type="GO" id="GO:0015979">
    <property type="term" value="P:photosynthesis"/>
    <property type="evidence" value="ECO:0007669"/>
    <property type="project" value="InterPro"/>
</dbReference>